<dbReference type="EnsemblPlants" id="Solyc01g098730.2.1">
    <property type="protein sequence ID" value="Solyc01g098730.2.1.1"/>
    <property type="gene ID" value="Solyc01g098730.2"/>
</dbReference>
<accession>A0A3Q7EP76</accession>
<organism evidence="1">
    <name type="scientific">Solanum lycopersicum</name>
    <name type="common">Tomato</name>
    <name type="synonym">Lycopersicon esculentum</name>
    <dbReference type="NCBI Taxonomy" id="4081"/>
    <lineage>
        <taxon>Eukaryota</taxon>
        <taxon>Viridiplantae</taxon>
        <taxon>Streptophyta</taxon>
        <taxon>Embryophyta</taxon>
        <taxon>Tracheophyta</taxon>
        <taxon>Spermatophyta</taxon>
        <taxon>Magnoliopsida</taxon>
        <taxon>eudicotyledons</taxon>
        <taxon>Gunneridae</taxon>
        <taxon>Pentapetalae</taxon>
        <taxon>asterids</taxon>
        <taxon>lamiids</taxon>
        <taxon>Solanales</taxon>
        <taxon>Solanaceae</taxon>
        <taxon>Solanoideae</taxon>
        <taxon>Solaneae</taxon>
        <taxon>Solanum</taxon>
        <taxon>Solanum subgen. Lycopersicon</taxon>
    </lineage>
</organism>
<sequence length="84" mass="9342">MVKIHRSDFGSGSDHSILLLDLEPRLLPSPVPVLYPFLELVSLGKVPPKLLARFNSARFITSFRTPSGNLRVYRSKFSPGSTSE</sequence>
<keyword evidence="2" id="KW-1185">Reference proteome</keyword>
<dbReference type="Gramene" id="Solyc01g098730.2.1">
    <property type="protein sequence ID" value="Solyc01g098730.2.1.1"/>
    <property type="gene ID" value="Solyc01g098730.2"/>
</dbReference>
<reference evidence="1" key="2">
    <citation type="submission" date="2019-01" db="UniProtKB">
        <authorList>
            <consortium name="EnsemblPlants"/>
        </authorList>
    </citation>
    <scope>IDENTIFICATION</scope>
    <source>
        <strain evidence="1">cv. Heinz 1706</strain>
    </source>
</reference>
<name>A0A3Q7EP76_SOLLC</name>
<dbReference type="Proteomes" id="UP000004994">
    <property type="component" value="Chromosome 1"/>
</dbReference>
<evidence type="ECO:0000313" key="2">
    <source>
        <dbReference type="Proteomes" id="UP000004994"/>
    </source>
</evidence>
<dbReference type="PaxDb" id="4081-Solyc01g098730.2.1"/>
<reference evidence="1" key="1">
    <citation type="journal article" date="2012" name="Nature">
        <title>The tomato genome sequence provides insights into fleshy fruit evolution.</title>
        <authorList>
            <consortium name="Tomato Genome Consortium"/>
        </authorList>
    </citation>
    <scope>NUCLEOTIDE SEQUENCE [LARGE SCALE GENOMIC DNA]</scope>
    <source>
        <strain evidence="1">cv. Heinz 1706</strain>
    </source>
</reference>
<proteinExistence type="predicted"/>
<dbReference type="InParanoid" id="A0A3Q7EP76"/>
<evidence type="ECO:0000313" key="1">
    <source>
        <dbReference type="EnsemblPlants" id="Solyc01g098730.2.1.1"/>
    </source>
</evidence>
<dbReference type="AlphaFoldDB" id="A0A3Q7EP76"/>
<protein>
    <submittedName>
        <fullName evidence="1">Uncharacterized protein</fullName>
    </submittedName>
</protein>